<evidence type="ECO:0008006" key="12">
    <source>
        <dbReference type="Google" id="ProtNLM"/>
    </source>
</evidence>
<dbReference type="Pfam" id="PF10403">
    <property type="entry name" value="BHD_1"/>
    <property type="match status" value="1"/>
</dbReference>
<dbReference type="InterPro" id="IPR038765">
    <property type="entry name" value="Papain-like_cys_pep_sf"/>
</dbReference>
<dbReference type="Pfam" id="PF10405">
    <property type="entry name" value="BHD_3"/>
    <property type="match status" value="1"/>
</dbReference>
<protein>
    <recommendedName>
        <fullName evidence="12">DNA repair protein Rad4</fullName>
    </recommendedName>
</protein>
<feature type="region of interest" description="Disordered" evidence="6">
    <location>
        <begin position="23"/>
        <end position="117"/>
    </location>
</feature>
<dbReference type="Gene3D" id="3.90.260.10">
    <property type="entry name" value="Transglutaminase-like"/>
    <property type="match status" value="1"/>
</dbReference>
<comment type="subcellular location">
    <subcellularLocation>
        <location evidence="1">Nucleus</location>
    </subcellularLocation>
</comment>
<dbReference type="GO" id="GO:0006298">
    <property type="term" value="P:mismatch repair"/>
    <property type="evidence" value="ECO:0007669"/>
    <property type="project" value="TreeGrafter"/>
</dbReference>
<dbReference type="Gene3D" id="3.30.60.290">
    <property type="entry name" value="Rad4, beta-hairpin domain BHD2"/>
    <property type="match status" value="1"/>
</dbReference>
<reference evidence="11" key="1">
    <citation type="journal article" date="2016" name="Genome Announc.">
        <title>Draft genome sequences of fungus Aspergillus calidoustus.</title>
        <authorList>
            <person name="Horn F."/>
            <person name="Linde J."/>
            <person name="Mattern D.J."/>
            <person name="Walther G."/>
            <person name="Guthke R."/>
            <person name="Scherlach K."/>
            <person name="Martin K."/>
            <person name="Brakhage A.A."/>
            <person name="Petzke L."/>
            <person name="Valiante V."/>
        </authorList>
    </citation>
    <scope>NUCLEOTIDE SEQUENCE [LARGE SCALE GENOMIC DNA]</scope>
    <source>
        <strain evidence="11">SF006504</strain>
    </source>
</reference>
<name>A0A0U5GX32_ASPCI</name>
<evidence type="ECO:0000256" key="4">
    <source>
        <dbReference type="ARBA" id="ARBA00023204"/>
    </source>
</evidence>
<dbReference type="InterPro" id="IPR042488">
    <property type="entry name" value="Rad4_BHD3_sf"/>
</dbReference>
<feature type="region of interest" description="Disordered" evidence="6">
    <location>
        <begin position="845"/>
        <end position="871"/>
    </location>
</feature>
<accession>A0A0U5GX32</accession>
<feature type="compositionally biased region" description="Low complexity" evidence="6">
    <location>
        <begin position="1006"/>
        <end position="1017"/>
    </location>
</feature>
<feature type="region of interest" description="Disordered" evidence="6">
    <location>
        <begin position="382"/>
        <end position="428"/>
    </location>
</feature>
<dbReference type="STRING" id="454130.A0A0U5GX32"/>
<dbReference type="GO" id="GO:0005737">
    <property type="term" value="C:cytoplasm"/>
    <property type="evidence" value="ECO:0007669"/>
    <property type="project" value="TreeGrafter"/>
</dbReference>
<dbReference type="InterPro" id="IPR018325">
    <property type="entry name" value="Rad4/PNGase_transGLS-fold"/>
</dbReference>
<evidence type="ECO:0000313" key="10">
    <source>
        <dbReference type="EMBL" id="CEN61907.1"/>
    </source>
</evidence>
<dbReference type="SMART" id="SM01030">
    <property type="entry name" value="BHD_1"/>
    <property type="match status" value="1"/>
</dbReference>
<evidence type="ECO:0000256" key="6">
    <source>
        <dbReference type="SAM" id="MobiDB-lite"/>
    </source>
</evidence>
<dbReference type="OrthoDB" id="300780at2759"/>
<dbReference type="OMA" id="IPEWLMS"/>
<sequence length="1042" mass="115517">MTLSHYELKSRHLSQRQCSAIKTLPSCSPPPSAVSRPAPPCCDANGIEMSSRTRSARPARRAAPRSARSRRPADDEEIPEVYREMLAEADARDDGALEDDRPRKRLKPAGYRATSGEGRVATNTMENAAGAEGDYAKRPQIVYNSSSEGSDESDMEWEEVDIQQPAIPGAAGPVSGDDDEPLQITLGQQEGQKRRVIRRKPVTAAERKIRLDVHKTHLLCLLSHVQRRNLWCNDEEIQGFLKRMLSKHVISQLNPPENKPQHTRSAMFLDGLNQAGDIFHRRFRVTKPGLKRAHWSDDPDALKRKTEAIMSDAEVFLDIEDFREQARAMHGSRDFGAQLFCALLRSAAVEARLVCSLQPLPFSGTTREIPTKPERYAIVISSDDHDSATEGKSKVDSSPRPSPIRRLGRPGFKPARAQNTPTSRPAPLRESSYPVFWVEAFNEAFQKWVVIDPMVTKTLAKPHKLEPPATDPYNLLSYVVAFEEDASARDVTRRYTKVFNAKIRKNRVESTKNGEVWWGRVLRFFEKPFLEDRDEVEIGELTAKTASEPMPRNVQDFKDHPIYALERHLRRNEVIFPKRVTGHVSLGKSGAKSPTTEPVYRRSDVHVLRSANKWYRLGRDIKLGEQALKRIPARSKAVNIDDDEDADMAEETALYAFFQTEVYKPPPVVKGRIPKNAYGNLDVYVPSMVPPGGVHIPHAEAARAARTLGIDYADAVTGFNFKGRHGTAVFNGVVVASEYKEAVVEVIRCFEDEKLQDEQEQRAAEVLRLWKHFLLKLRIAERVKGYVVEGEADEKDNRAGIEQSDVEEMGGGFLPESDDEMANQPEHMGHKGMDMPADEVGGGFLPESDDDYGDGTSSTAGNLDRLHSNTKGKDPLLAVPDDLTGGGFIPDTLYRNAKLNHSPRTSRPKYSLIVVPRQTPDTPTTHTKPDPATQSWLHERIAPGTSAAAAISVASSVNDSASAPASASASVTAEPPIVVDSSVNDSASPSVEMLSRAPSQTQSRAPSESVEVVSPQSEDNEGSLLSEDPEDEDAVPEWLMSD</sequence>
<comment type="similarity">
    <text evidence="2">Belongs to the XPC family.</text>
</comment>
<dbReference type="SMART" id="SM01031">
    <property type="entry name" value="BHD_2"/>
    <property type="match status" value="1"/>
</dbReference>
<evidence type="ECO:0000259" key="8">
    <source>
        <dbReference type="SMART" id="SM01031"/>
    </source>
</evidence>
<dbReference type="InterPro" id="IPR004583">
    <property type="entry name" value="DNA_repair_Rad4"/>
</dbReference>
<dbReference type="PANTHER" id="PTHR12135:SF0">
    <property type="entry name" value="DNA REPAIR PROTEIN COMPLEMENTING XP-C CELLS"/>
    <property type="match status" value="1"/>
</dbReference>
<dbReference type="InterPro" id="IPR036985">
    <property type="entry name" value="Transglutaminase-like_sf"/>
</dbReference>
<proteinExistence type="inferred from homology"/>
<feature type="compositionally biased region" description="Basic and acidic residues" evidence="6">
    <location>
        <begin position="80"/>
        <end position="102"/>
    </location>
</feature>
<evidence type="ECO:0000256" key="2">
    <source>
        <dbReference type="ARBA" id="ARBA00009525"/>
    </source>
</evidence>
<feature type="compositionally biased region" description="Basic and acidic residues" evidence="6">
    <location>
        <begin position="382"/>
        <end position="397"/>
    </location>
</feature>
<dbReference type="InterPro" id="IPR018326">
    <property type="entry name" value="Rad4_beta-hairpin_dom1"/>
</dbReference>
<keyword evidence="3" id="KW-0227">DNA damage</keyword>
<dbReference type="SMART" id="SM01032">
    <property type="entry name" value="BHD_3"/>
    <property type="match status" value="1"/>
</dbReference>
<dbReference type="FunFam" id="2.20.20.110:FF:000003">
    <property type="entry name" value="Putative DNA repair protein Rad4"/>
    <property type="match status" value="1"/>
</dbReference>
<organism evidence="10 11">
    <name type="scientific">Aspergillus calidoustus</name>
    <dbReference type="NCBI Taxonomy" id="454130"/>
    <lineage>
        <taxon>Eukaryota</taxon>
        <taxon>Fungi</taxon>
        <taxon>Dikarya</taxon>
        <taxon>Ascomycota</taxon>
        <taxon>Pezizomycotina</taxon>
        <taxon>Eurotiomycetes</taxon>
        <taxon>Eurotiomycetidae</taxon>
        <taxon>Eurotiales</taxon>
        <taxon>Aspergillaceae</taxon>
        <taxon>Aspergillus</taxon>
        <taxon>Aspergillus subgen. Nidulantes</taxon>
    </lineage>
</organism>
<evidence type="ECO:0000256" key="1">
    <source>
        <dbReference type="ARBA" id="ARBA00004123"/>
    </source>
</evidence>
<evidence type="ECO:0000259" key="9">
    <source>
        <dbReference type="SMART" id="SM01032"/>
    </source>
</evidence>
<dbReference type="Pfam" id="PF10404">
    <property type="entry name" value="BHD_2"/>
    <property type="match status" value="1"/>
</dbReference>
<dbReference type="EMBL" id="CDMC01000006">
    <property type="protein sequence ID" value="CEN61907.1"/>
    <property type="molecule type" value="Genomic_DNA"/>
</dbReference>
<dbReference type="AlphaFoldDB" id="A0A0U5GX32"/>
<dbReference type="Proteomes" id="UP000054771">
    <property type="component" value="Unassembled WGS sequence"/>
</dbReference>
<dbReference type="GO" id="GO:0003697">
    <property type="term" value="F:single-stranded DNA binding"/>
    <property type="evidence" value="ECO:0007669"/>
    <property type="project" value="TreeGrafter"/>
</dbReference>
<feature type="region of interest" description="Disordered" evidence="6">
    <location>
        <begin position="967"/>
        <end position="1042"/>
    </location>
</feature>
<dbReference type="InterPro" id="IPR018328">
    <property type="entry name" value="Rad4_beta-hairpin_dom3"/>
</dbReference>
<dbReference type="Pfam" id="PF03835">
    <property type="entry name" value="Rad4"/>
    <property type="match status" value="1"/>
</dbReference>
<evidence type="ECO:0000256" key="3">
    <source>
        <dbReference type="ARBA" id="ARBA00022763"/>
    </source>
</evidence>
<dbReference type="FunFam" id="3.30.70.2460:FF:000001">
    <property type="entry name" value="DNA repair protein Rad4 family"/>
    <property type="match status" value="1"/>
</dbReference>
<evidence type="ECO:0000256" key="5">
    <source>
        <dbReference type="ARBA" id="ARBA00023242"/>
    </source>
</evidence>
<evidence type="ECO:0000259" key="7">
    <source>
        <dbReference type="SMART" id="SM01030"/>
    </source>
</evidence>
<dbReference type="InterPro" id="IPR018327">
    <property type="entry name" value="BHD_2"/>
</dbReference>
<keyword evidence="5" id="KW-0539">Nucleus</keyword>
<feature type="compositionally biased region" description="Basic residues" evidence="6">
    <location>
        <begin position="54"/>
        <end position="70"/>
    </location>
</feature>
<feature type="domain" description="Rad4 beta-hairpin" evidence="8">
    <location>
        <begin position="608"/>
        <end position="666"/>
    </location>
</feature>
<dbReference type="Gene3D" id="3.30.70.2460">
    <property type="entry name" value="Rad4, beta-hairpin domain BHD3"/>
    <property type="match status" value="1"/>
</dbReference>
<dbReference type="GO" id="GO:0006289">
    <property type="term" value="P:nucleotide-excision repair"/>
    <property type="evidence" value="ECO:0007669"/>
    <property type="project" value="InterPro"/>
</dbReference>
<gene>
    <name evidence="10" type="ORF">ASPCAL08552</name>
</gene>
<feature type="compositionally biased region" description="Pro residues" evidence="6">
    <location>
        <begin position="27"/>
        <end position="40"/>
    </location>
</feature>
<dbReference type="GO" id="GO:0071942">
    <property type="term" value="C:XPC complex"/>
    <property type="evidence" value="ECO:0007669"/>
    <property type="project" value="TreeGrafter"/>
</dbReference>
<dbReference type="GO" id="GO:0003684">
    <property type="term" value="F:damaged DNA binding"/>
    <property type="evidence" value="ECO:0007669"/>
    <property type="project" value="InterPro"/>
</dbReference>
<feature type="domain" description="Rad4 beta-hairpin" evidence="7">
    <location>
        <begin position="546"/>
        <end position="606"/>
    </location>
</feature>
<dbReference type="SUPFAM" id="SSF54001">
    <property type="entry name" value="Cysteine proteinases"/>
    <property type="match status" value="1"/>
</dbReference>
<evidence type="ECO:0000313" key="11">
    <source>
        <dbReference type="Proteomes" id="UP000054771"/>
    </source>
</evidence>
<keyword evidence="4" id="KW-0234">DNA repair</keyword>
<dbReference type="PANTHER" id="PTHR12135">
    <property type="entry name" value="DNA REPAIR PROTEIN XP-C / RAD4"/>
    <property type="match status" value="1"/>
</dbReference>
<keyword evidence="11" id="KW-1185">Reference proteome</keyword>
<dbReference type="GO" id="GO:0000111">
    <property type="term" value="C:nucleotide-excision repair factor 2 complex"/>
    <property type="evidence" value="ECO:0007669"/>
    <property type="project" value="TreeGrafter"/>
</dbReference>
<feature type="domain" description="Rad4 beta-hairpin" evidence="9">
    <location>
        <begin position="673"/>
        <end position="747"/>
    </location>
</feature>
<dbReference type="Gene3D" id="2.20.20.110">
    <property type="entry name" value="Rad4, beta-hairpin domain BHD1"/>
    <property type="match status" value="1"/>
</dbReference>